<dbReference type="InterPro" id="IPR011604">
    <property type="entry name" value="PDDEXK-like_dom_sf"/>
</dbReference>
<gene>
    <name evidence="10" type="primary">rexB</name>
    <name evidence="13" type="ORF">CBF29_05535</name>
</gene>
<organism evidence="13 14">
    <name type="scientific">Vagococcus elongatus</name>
    <dbReference type="NCBI Taxonomy" id="180344"/>
    <lineage>
        <taxon>Bacteria</taxon>
        <taxon>Bacillati</taxon>
        <taxon>Bacillota</taxon>
        <taxon>Bacilli</taxon>
        <taxon>Lactobacillales</taxon>
        <taxon>Enterococcaceae</taxon>
        <taxon>Vagococcus</taxon>
    </lineage>
</organism>
<keyword evidence="10" id="KW-0004">4Fe-4S</keyword>
<dbReference type="Gene3D" id="3.40.50.300">
    <property type="entry name" value="P-loop containing nucleotide triphosphate hydrolases"/>
    <property type="match status" value="4"/>
</dbReference>
<dbReference type="PANTHER" id="PTHR30591">
    <property type="entry name" value="RECBCD ENZYME SUBUNIT RECC"/>
    <property type="match status" value="1"/>
</dbReference>
<keyword evidence="10" id="KW-0408">Iron</keyword>
<keyword evidence="6 10" id="KW-0269">Exonuclease</keyword>
<dbReference type="InterPro" id="IPR014141">
    <property type="entry name" value="DNA_helicase_suRexB"/>
</dbReference>
<evidence type="ECO:0000313" key="14">
    <source>
        <dbReference type="Proteomes" id="UP000287605"/>
    </source>
</evidence>
<keyword evidence="8 10" id="KW-0238">DNA-binding</keyword>
<feature type="domain" description="PD-(D/E)XK endonuclease-like" evidence="11">
    <location>
        <begin position="808"/>
        <end position="1151"/>
    </location>
</feature>
<comment type="caution">
    <text evidence="13">The sequence shown here is derived from an EMBL/GenBank/DDBJ whole genome shotgun (WGS) entry which is preliminary data.</text>
</comment>
<evidence type="ECO:0000259" key="12">
    <source>
        <dbReference type="Pfam" id="PF21445"/>
    </source>
</evidence>
<keyword evidence="3 10" id="KW-0227">DNA damage</keyword>
<evidence type="ECO:0000259" key="11">
    <source>
        <dbReference type="Pfam" id="PF12705"/>
    </source>
</evidence>
<dbReference type="HAMAP" id="MF_01453">
    <property type="entry name" value="AddB_type2"/>
    <property type="match status" value="1"/>
</dbReference>
<dbReference type="GO" id="GO:0046872">
    <property type="term" value="F:metal ion binding"/>
    <property type="evidence" value="ECO:0007669"/>
    <property type="project" value="UniProtKB-KW"/>
</dbReference>
<keyword evidence="14" id="KW-1185">Reference proteome</keyword>
<sequence>MSLKFFFGPARSDHTTPLLKQAVEWLEKDQKHQVFYIVPNHVKFEAEVHVLDSIRKLNQQDNSQTLATMNLQVFSFTRLAWYFLQYTGLYNGKQLSDAGKHMVLRTILREDNENLLVYRGEAEHSGFIQQLADFFQELHQGKIMEEDLLLLAEQTEEADFKRKLEDLSLIYQRYCQFLFDNDINEMDILSHLAEYLQSKDLSHVQFILTGFTRLTAQEQELIQVLMSKAGNLVVDLPLDQGYVDQPPKPYELFYDSGSLYHSLYHWAKNAGIPIELDERLPFEITDDLALLDVFWRDSQKVSRQKKELPAASQGNIKIWQAENPQAEVEHVAKEIRRLVSSGHYRYQDIEVLTRDAQLYNARITPVFNAHDISFYLNEDLMMTHHPLVEFLDALFAIDKRYYRYTDVMRFLRTELFLPKMDGQLSIEQWLAVRDDYREKVDQTDNVVLAYGYEGTNWVRENDWEYVTYIQESSEDEESLDAIAERISNDVRRDIRDDLVPFYQKMKQAKTGKEGAYTLYQFLVNTGVEQQLLFWRDYYIQQGELEEAKIHEQTWQAFVALLDEYVEILGERSFDLAEFEEILAYGLEGTTYSKVPTTLDQVKVSALDKVHAKKNKVTFILGATDQVLPGKTENTTLLSDQERGNVAEGLQEGQFLLLTGSQSMHQEPNLAYLAFLSSSEKLYLTYPMSGEKGSTGRISPYVARIAEGLKIAIEEKHFMPSLDTFEESFVGNYQTLVGTLVQLKRQSMDEGKEIPYQWGQLEKSLFNRGETQSIRLAQSVFRSLNKKNIPETLAPSLVSDLYGETLYGSVSKIERFYQCEYKYFLTYGLRLKEREVFELTPAAAGEFFHDTLDAIFKVLIENNLSLSQLNETELNKIADQVLTEVLDHSKFMILSTSNRMNYIRYQLIQTIKRVSWALREQSKRTGLTTAQTEVIFGEIAQEKGLASLEIPLSDQRQIKIRGKIDRLDVVRTEEGPFISVVDYKSSAHKFSFQDAYFGLAMQMITYLDVAMMNAVQLVGTEKAKLGGAFYLHVKNPRLKEGIPEDQLLESMLKEFRYQGLLLEDDSFIEQLDKTVGPQETSAVYPYNILKNGSVRSNQFVTGDDLELLRGHNRELFSKAGENIYAGNIRLNPAYREKIRIACQYCPFRSVCQFDPMLKENNYHRLEKMKKDDVIDRIKFNLKGEVQE</sequence>
<dbReference type="PANTHER" id="PTHR30591:SF1">
    <property type="entry name" value="RECBCD ENZYME SUBUNIT RECC"/>
    <property type="match status" value="1"/>
</dbReference>
<dbReference type="RefSeq" id="WP_126808267.1">
    <property type="nucleotide sequence ID" value="NZ_NGKA01000007.1"/>
</dbReference>
<dbReference type="SUPFAM" id="SSF52540">
    <property type="entry name" value="P-loop containing nucleoside triphosphate hydrolases"/>
    <property type="match status" value="1"/>
</dbReference>
<evidence type="ECO:0000256" key="5">
    <source>
        <dbReference type="ARBA" id="ARBA00022806"/>
    </source>
</evidence>
<comment type="similarity">
    <text evidence="10">Belongs to the helicase family. AddB/RexB type 2 subfamily.</text>
</comment>
<dbReference type="EMBL" id="NGKA01000007">
    <property type="protein sequence ID" value="RSU12593.1"/>
    <property type="molecule type" value="Genomic_DNA"/>
</dbReference>
<dbReference type="InterPro" id="IPR027417">
    <property type="entry name" value="P-loop_NTPase"/>
</dbReference>
<dbReference type="InterPro" id="IPR038726">
    <property type="entry name" value="PDDEXK_AddAB-type"/>
</dbReference>
<dbReference type="Gene3D" id="3.90.320.10">
    <property type="match status" value="1"/>
</dbReference>
<feature type="domain" description="ATP-dependent helicase/deoxyribonuclease subunit B N-terminal" evidence="12">
    <location>
        <begin position="5"/>
        <end position="278"/>
    </location>
</feature>
<feature type="binding site" evidence="10">
    <location>
        <position position="1144"/>
    </location>
    <ligand>
        <name>[4Fe-4S] cluster</name>
        <dbReference type="ChEBI" id="CHEBI:49883"/>
    </ligand>
</feature>
<keyword evidence="10" id="KW-0479">Metal-binding</keyword>
<evidence type="ECO:0000313" key="13">
    <source>
        <dbReference type="EMBL" id="RSU12593.1"/>
    </source>
</evidence>
<evidence type="ECO:0000256" key="6">
    <source>
        <dbReference type="ARBA" id="ARBA00022839"/>
    </source>
</evidence>
<dbReference type="GO" id="GO:0005524">
    <property type="term" value="F:ATP binding"/>
    <property type="evidence" value="ECO:0007669"/>
    <property type="project" value="UniProtKB-UniRule"/>
</dbReference>
<evidence type="ECO:0000256" key="9">
    <source>
        <dbReference type="ARBA" id="ARBA00023204"/>
    </source>
</evidence>
<evidence type="ECO:0000256" key="1">
    <source>
        <dbReference type="ARBA" id="ARBA00022722"/>
    </source>
</evidence>
<comment type="subunit">
    <text evidence="10">Heterodimer of AddA and RexB.</text>
</comment>
<evidence type="ECO:0000256" key="8">
    <source>
        <dbReference type="ARBA" id="ARBA00023125"/>
    </source>
</evidence>
<accession>A0A430AX18</accession>
<feature type="binding site" evidence="10">
    <location>
        <position position="818"/>
    </location>
    <ligand>
        <name>[4Fe-4S] cluster</name>
        <dbReference type="ChEBI" id="CHEBI:49883"/>
    </ligand>
</feature>
<dbReference type="OrthoDB" id="9758506at2"/>
<keyword evidence="4 10" id="KW-0378">Hydrolase</keyword>
<dbReference type="GO" id="GO:0051539">
    <property type="term" value="F:4 iron, 4 sulfur cluster binding"/>
    <property type="evidence" value="ECO:0007669"/>
    <property type="project" value="UniProtKB-KW"/>
</dbReference>
<keyword evidence="9 10" id="KW-0234">DNA repair</keyword>
<comment type="miscellaneous">
    <text evidence="10">Despite having helicase-like domains, this subunit does not have helicase activity.</text>
</comment>
<keyword evidence="1 10" id="KW-0540">Nuclease</keyword>
<feature type="binding site" evidence="10">
    <location>
        <position position="1150"/>
    </location>
    <ligand>
        <name>[4Fe-4S] cluster</name>
        <dbReference type="ChEBI" id="CHEBI:49883"/>
    </ligand>
</feature>
<comment type="cofactor">
    <cofactor evidence="10">
        <name>Mg(2+)</name>
        <dbReference type="ChEBI" id="CHEBI:18420"/>
    </cofactor>
</comment>
<reference evidence="13 14" key="1">
    <citation type="submission" date="2017-05" db="EMBL/GenBank/DDBJ databases">
        <title>Vagococcus spp. assemblies.</title>
        <authorList>
            <person name="Gulvik C.A."/>
        </authorList>
    </citation>
    <scope>NUCLEOTIDE SEQUENCE [LARGE SCALE GENOMIC DNA]</scope>
    <source>
        <strain evidence="13 14">CCUG 51432</strain>
    </source>
</reference>
<dbReference type="Proteomes" id="UP000287605">
    <property type="component" value="Unassembled WGS sequence"/>
</dbReference>
<dbReference type="InterPro" id="IPR049035">
    <property type="entry name" value="ADDB_N"/>
</dbReference>
<dbReference type="Pfam" id="PF12705">
    <property type="entry name" value="PDDEXK_1"/>
    <property type="match status" value="1"/>
</dbReference>
<protein>
    <recommendedName>
        <fullName evidence="10">ATP-dependent helicase/deoxyribonuclease subunit B</fullName>
        <ecNumber evidence="10">3.1.-.-</ecNumber>
    </recommendedName>
    <alternativeName>
        <fullName evidence="10">ATP-dependent helicase/nuclease subunit RexB</fullName>
    </alternativeName>
</protein>
<evidence type="ECO:0000256" key="4">
    <source>
        <dbReference type="ARBA" id="ARBA00022801"/>
    </source>
</evidence>
<dbReference type="Pfam" id="PF21445">
    <property type="entry name" value="ADDB_N"/>
    <property type="match status" value="1"/>
</dbReference>
<proteinExistence type="inferred from homology"/>
<evidence type="ECO:0000256" key="3">
    <source>
        <dbReference type="ARBA" id="ARBA00022763"/>
    </source>
</evidence>
<dbReference type="AlphaFoldDB" id="A0A430AX18"/>
<dbReference type="EC" id="3.1.-.-" evidence="10"/>
<comment type="function">
    <text evidence="10">The heterodimer acts as both an ATP-dependent DNA helicase and an ATP-dependent, dual-direction single-stranded exonuclease. Recognizes the chi site generating a DNA molecule suitable for the initiation of homologous recombination. This subunit has 5' -&gt; 3' nuclease activity but not helicase activity.</text>
</comment>
<dbReference type="GO" id="GO:0000724">
    <property type="term" value="P:double-strand break repair via homologous recombination"/>
    <property type="evidence" value="ECO:0007669"/>
    <property type="project" value="UniProtKB-UniRule"/>
</dbReference>
<keyword evidence="10" id="KW-0411">Iron-sulfur</keyword>
<dbReference type="GO" id="GO:0004386">
    <property type="term" value="F:helicase activity"/>
    <property type="evidence" value="ECO:0007669"/>
    <property type="project" value="UniProtKB-KW"/>
</dbReference>
<dbReference type="GO" id="GO:0016817">
    <property type="term" value="F:hydrolase activity, acting on acid anhydrides"/>
    <property type="evidence" value="ECO:0007669"/>
    <property type="project" value="InterPro"/>
</dbReference>
<evidence type="ECO:0000256" key="10">
    <source>
        <dbReference type="HAMAP-Rule" id="MF_01453"/>
    </source>
</evidence>
<keyword evidence="7 10" id="KW-0067">ATP-binding</keyword>
<dbReference type="GO" id="GO:0003690">
    <property type="term" value="F:double-stranded DNA binding"/>
    <property type="evidence" value="ECO:0007669"/>
    <property type="project" value="UniProtKB-UniRule"/>
</dbReference>
<keyword evidence="5 10" id="KW-0347">Helicase</keyword>
<evidence type="ECO:0000256" key="7">
    <source>
        <dbReference type="ARBA" id="ARBA00022840"/>
    </source>
</evidence>
<keyword evidence="2 10" id="KW-0547">Nucleotide-binding</keyword>
<name>A0A430AX18_9ENTE</name>
<dbReference type="GO" id="GO:0008409">
    <property type="term" value="F:5'-3' exonuclease activity"/>
    <property type="evidence" value="ECO:0007669"/>
    <property type="project" value="UniProtKB-UniRule"/>
</dbReference>
<comment type="cofactor">
    <cofactor evidence="10">
        <name>[4Fe-4S] cluster</name>
        <dbReference type="ChEBI" id="CHEBI:49883"/>
    </cofactor>
    <text evidence="10">Binds 1 [4Fe-4S] cluster.</text>
</comment>
<evidence type="ECO:0000256" key="2">
    <source>
        <dbReference type="ARBA" id="ARBA00022741"/>
    </source>
</evidence>